<evidence type="ECO:0000313" key="6">
    <source>
        <dbReference type="Proteomes" id="UP000028868"/>
    </source>
</evidence>
<dbReference type="AlphaFoldDB" id="A0A024P5P6"/>
<dbReference type="Pfam" id="PF05495">
    <property type="entry name" value="zf-CHY"/>
    <property type="match status" value="1"/>
</dbReference>
<keyword evidence="3" id="KW-0862">Zinc</keyword>
<sequence>MSKHPLVKGVEVDAQTRCAHYQSDRDIIAIKFHCCKEYYACYYCHHEQAGHPPSKWPRQQWGEKAILCGNCHHELTILEYMESKRCPQCEHRFNENCSLHYPLYFDRK</sequence>
<dbReference type="InterPro" id="IPR037274">
    <property type="entry name" value="Znf_CHY_sf"/>
</dbReference>
<evidence type="ECO:0000313" key="5">
    <source>
        <dbReference type="EMBL" id="CDQ23986.1"/>
    </source>
</evidence>
<proteinExistence type="predicted"/>
<keyword evidence="2" id="KW-0863">Zinc-finger</keyword>
<gene>
    <name evidence="5" type="ORF">BN983_02247</name>
</gene>
<dbReference type="PROSITE" id="PS51266">
    <property type="entry name" value="ZF_CHY"/>
    <property type="match status" value="1"/>
</dbReference>
<dbReference type="GO" id="GO:0045041">
    <property type="term" value="P:protein import into mitochondrial intermembrane space"/>
    <property type="evidence" value="ECO:0007669"/>
    <property type="project" value="TreeGrafter"/>
</dbReference>
<dbReference type="InterPro" id="IPR008913">
    <property type="entry name" value="Znf_CHY"/>
</dbReference>
<dbReference type="InterPro" id="IPR016694">
    <property type="entry name" value="UCP017292"/>
</dbReference>
<organism evidence="5 6">
    <name type="scientific">Halobacillus karajensis</name>
    <dbReference type="NCBI Taxonomy" id="195088"/>
    <lineage>
        <taxon>Bacteria</taxon>
        <taxon>Bacillati</taxon>
        <taxon>Bacillota</taxon>
        <taxon>Bacilli</taxon>
        <taxon>Bacillales</taxon>
        <taxon>Bacillaceae</taxon>
        <taxon>Halobacillus</taxon>
    </lineage>
</organism>
<dbReference type="OrthoDB" id="882119at2"/>
<evidence type="ECO:0000259" key="4">
    <source>
        <dbReference type="PROSITE" id="PS51266"/>
    </source>
</evidence>
<accession>A0A024P5P6</accession>
<dbReference type="GO" id="GO:0008270">
    <property type="term" value="F:zinc ion binding"/>
    <property type="evidence" value="ECO:0007669"/>
    <property type="project" value="UniProtKB-KW"/>
</dbReference>
<dbReference type="Proteomes" id="UP000028868">
    <property type="component" value="Unassembled WGS sequence"/>
</dbReference>
<dbReference type="EMBL" id="CCDI010000002">
    <property type="protein sequence ID" value="CDQ23986.1"/>
    <property type="molecule type" value="Genomic_DNA"/>
</dbReference>
<reference evidence="6" key="1">
    <citation type="submission" date="2014-03" db="EMBL/GenBank/DDBJ databases">
        <authorList>
            <person name="Urmite Genomes U."/>
        </authorList>
    </citation>
    <scope>NUCLEOTIDE SEQUENCE [LARGE SCALE GENOMIC DNA]</scope>
    <source>
        <strain evidence="6">HD-03</strain>
    </source>
</reference>
<dbReference type="SUPFAM" id="SSF161219">
    <property type="entry name" value="CHY zinc finger-like"/>
    <property type="match status" value="1"/>
</dbReference>
<dbReference type="InterPro" id="IPR052604">
    <property type="entry name" value="Mito_Tim_assembly_helper"/>
</dbReference>
<evidence type="ECO:0000256" key="2">
    <source>
        <dbReference type="ARBA" id="ARBA00022771"/>
    </source>
</evidence>
<protein>
    <recommendedName>
        <fullName evidence="4">CHY-type domain-containing protein</fullName>
    </recommendedName>
</protein>
<keyword evidence="6" id="KW-1185">Reference proteome</keyword>
<name>A0A024P5P6_9BACI</name>
<reference evidence="5 6" key="2">
    <citation type="submission" date="2014-05" db="EMBL/GenBank/DDBJ databases">
        <title>Draft genome sequence of Halobacillus karajensis HK-03.</title>
        <authorList>
            <person name="Khelaifia S."/>
            <person name="Croce O."/>
            <person name="Lagier J.C."/>
            <person name="Raoult D."/>
        </authorList>
    </citation>
    <scope>NUCLEOTIDE SEQUENCE [LARGE SCALE GENOMIC DNA]</scope>
    <source>
        <strain evidence="5 6">HD-03</strain>
    </source>
</reference>
<evidence type="ECO:0000256" key="3">
    <source>
        <dbReference type="ARBA" id="ARBA00022833"/>
    </source>
</evidence>
<dbReference type="PANTHER" id="PTHR28082">
    <property type="entry name" value="ZINC FINGER PROTEIN"/>
    <property type="match status" value="1"/>
</dbReference>
<dbReference type="PIRSF" id="PIRSF017292">
    <property type="entry name" value="UCP017292_Znf_CHY"/>
    <property type="match status" value="1"/>
</dbReference>
<evidence type="ECO:0000256" key="1">
    <source>
        <dbReference type="ARBA" id="ARBA00022723"/>
    </source>
</evidence>
<dbReference type="PANTHER" id="PTHR28082:SF1">
    <property type="entry name" value="HELPER OF TIM PROTEIN 13"/>
    <property type="match status" value="1"/>
</dbReference>
<feature type="domain" description="CHY-type" evidence="4">
    <location>
        <begin position="11"/>
        <end position="91"/>
    </location>
</feature>
<comment type="caution">
    <text evidence="5">The sequence shown here is derived from an EMBL/GenBank/DDBJ whole genome shotgun (WGS) entry which is preliminary data.</text>
</comment>
<keyword evidence="1" id="KW-0479">Metal-binding</keyword>